<dbReference type="InterPro" id="IPR050902">
    <property type="entry name" value="ABC_Transporter_SBP"/>
</dbReference>
<evidence type="ECO:0000256" key="2">
    <source>
        <dbReference type="SAM" id="MobiDB-lite"/>
    </source>
</evidence>
<reference evidence="5 6" key="1">
    <citation type="journal article" date="2018" name="Nat. Biotechnol.">
        <title>A standardized bacterial taxonomy based on genome phylogeny substantially revises the tree of life.</title>
        <authorList>
            <person name="Parks D.H."/>
            <person name="Chuvochina M."/>
            <person name="Waite D.W."/>
            <person name="Rinke C."/>
            <person name="Skarshewski A."/>
            <person name="Chaumeil P.A."/>
            <person name="Hugenholtz P."/>
        </authorList>
    </citation>
    <scope>NUCLEOTIDE SEQUENCE [LARGE SCALE GENOMIC DNA]</scope>
    <source>
        <strain evidence="5">UBA11247</strain>
    </source>
</reference>
<accession>A0A3D4SZC9</accession>
<dbReference type="InterPro" id="IPR002491">
    <property type="entry name" value="ABC_transptr_periplasmic_BD"/>
</dbReference>
<organism evidence="5 6">
    <name type="scientific">Corynebacterium nuruki</name>
    <dbReference type="NCBI Taxonomy" id="1032851"/>
    <lineage>
        <taxon>Bacteria</taxon>
        <taxon>Bacillati</taxon>
        <taxon>Actinomycetota</taxon>
        <taxon>Actinomycetes</taxon>
        <taxon>Mycobacteriales</taxon>
        <taxon>Corynebacteriaceae</taxon>
        <taxon>Corynebacterium</taxon>
    </lineage>
</organism>
<name>A0A3D4SZC9_9CORY</name>
<dbReference type="Proteomes" id="UP000261739">
    <property type="component" value="Unassembled WGS sequence"/>
</dbReference>
<dbReference type="AlphaFoldDB" id="A0A3D4SZC9"/>
<dbReference type="PROSITE" id="PS51257">
    <property type="entry name" value="PROKAR_LIPOPROTEIN"/>
    <property type="match status" value="1"/>
</dbReference>
<sequence length="232" mass="23686">MKKIRSHVSVPAALLAVVLPVAVTVAGCSPADQKDSPGTTATASAATGPVEVDPLGDVTPVTDDPGEGRPEAARIVALDQYGTFTRILDGLGLADRIVGRSVASSEPALADVPVVTRHGHEIDVESVLEQHPGLVLIDEKDPAGGASAGAVSQLRGAGVTVETVDLTRNPDTVADNIRTVARHVGLPEVGEKLADRSAESIARAKDTVAGLAGSAGGDRPRMVFLFQRGTGT</sequence>
<feature type="compositionally biased region" description="Low complexity" evidence="2">
    <location>
        <begin position="36"/>
        <end position="49"/>
    </location>
</feature>
<dbReference type="Gene3D" id="3.40.50.1980">
    <property type="entry name" value="Nitrogenase molybdenum iron protein domain"/>
    <property type="match status" value="1"/>
</dbReference>
<dbReference type="STRING" id="863239.GCA_000213935_02099"/>
<dbReference type="SUPFAM" id="SSF53807">
    <property type="entry name" value="Helical backbone' metal receptor"/>
    <property type="match status" value="1"/>
</dbReference>
<feature type="region of interest" description="Disordered" evidence="2">
    <location>
        <begin position="29"/>
        <end position="69"/>
    </location>
</feature>
<proteinExistence type="inferred from homology"/>
<keyword evidence="3" id="KW-0732">Signal</keyword>
<feature type="non-terminal residue" evidence="5">
    <location>
        <position position="232"/>
    </location>
</feature>
<evidence type="ECO:0000313" key="6">
    <source>
        <dbReference type="Proteomes" id="UP000261739"/>
    </source>
</evidence>
<evidence type="ECO:0000256" key="3">
    <source>
        <dbReference type="SAM" id="SignalP"/>
    </source>
</evidence>
<comment type="similarity">
    <text evidence="1">Belongs to the bacterial solute-binding protein 8 family.</text>
</comment>
<protein>
    <submittedName>
        <fullName evidence="5">ABC transporter substrate-binding protein</fullName>
    </submittedName>
</protein>
<dbReference type="EMBL" id="DQID01000097">
    <property type="protein sequence ID" value="HCT13850.1"/>
    <property type="molecule type" value="Genomic_DNA"/>
</dbReference>
<dbReference type="PANTHER" id="PTHR30535:SF4">
    <property type="entry name" value="HEMIN-BINDING PERIPLASMIC PROTEIN HMUT"/>
    <property type="match status" value="1"/>
</dbReference>
<feature type="domain" description="Fe/B12 periplasmic-binding" evidence="4">
    <location>
        <begin position="74"/>
        <end position="232"/>
    </location>
</feature>
<dbReference type="Pfam" id="PF01497">
    <property type="entry name" value="Peripla_BP_2"/>
    <property type="match status" value="1"/>
</dbReference>
<dbReference type="PROSITE" id="PS50983">
    <property type="entry name" value="FE_B12_PBP"/>
    <property type="match status" value="1"/>
</dbReference>
<feature type="chain" id="PRO_5039146935" evidence="3">
    <location>
        <begin position="27"/>
        <end position="232"/>
    </location>
</feature>
<feature type="signal peptide" evidence="3">
    <location>
        <begin position="1"/>
        <end position="26"/>
    </location>
</feature>
<gene>
    <name evidence="5" type="ORF">DIW82_03395</name>
</gene>
<evidence type="ECO:0000313" key="5">
    <source>
        <dbReference type="EMBL" id="HCT13850.1"/>
    </source>
</evidence>
<evidence type="ECO:0000256" key="1">
    <source>
        <dbReference type="ARBA" id="ARBA00008814"/>
    </source>
</evidence>
<evidence type="ECO:0000259" key="4">
    <source>
        <dbReference type="PROSITE" id="PS50983"/>
    </source>
</evidence>
<dbReference type="PANTHER" id="PTHR30535">
    <property type="entry name" value="VITAMIN B12-BINDING PROTEIN"/>
    <property type="match status" value="1"/>
</dbReference>
<comment type="caution">
    <text evidence="5">The sequence shown here is derived from an EMBL/GenBank/DDBJ whole genome shotgun (WGS) entry which is preliminary data.</text>
</comment>